<accession>A0A2Z6RXG1</accession>
<dbReference type="Pfam" id="PF00069">
    <property type="entry name" value="Pkinase"/>
    <property type="match status" value="1"/>
</dbReference>
<evidence type="ECO:0000259" key="5">
    <source>
        <dbReference type="PROSITE" id="PS50011"/>
    </source>
</evidence>
<keyword evidence="7" id="KW-1185">Reference proteome</keyword>
<evidence type="ECO:0000256" key="4">
    <source>
        <dbReference type="ARBA" id="ARBA00022840"/>
    </source>
</evidence>
<dbReference type="GO" id="GO:0005524">
    <property type="term" value="F:ATP binding"/>
    <property type="evidence" value="ECO:0007669"/>
    <property type="project" value="UniProtKB-KW"/>
</dbReference>
<organism evidence="6 7">
    <name type="scientific">Rhizophagus clarus</name>
    <dbReference type="NCBI Taxonomy" id="94130"/>
    <lineage>
        <taxon>Eukaryota</taxon>
        <taxon>Fungi</taxon>
        <taxon>Fungi incertae sedis</taxon>
        <taxon>Mucoromycota</taxon>
        <taxon>Glomeromycotina</taxon>
        <taxon>Glomeromycetes</taxon>
        <taxon>Glomerales</taxon>
        <taxon>Glomeraceae</taxon>
        <taxon>Rhizophagus</taxon>
    </lineage>
</organism>
<dbReference type="Gene3D" id="1.10.510.10">
    <property type="entry name" value="Transferase(Phosphotransferase) domain 1"/>
    <property type="match status" value="1"/>
</dbReference>
<dbReference type="PANTHER" id="PTHR44329">
    <property type="entry name" value="SERINE/THREONINE-PROTEIN KINASE TNNI3K-RELATED"/>
    <property type="match status" value="1"/>
</dbReference>
<protein>
    <recommendedName>
        <fullName evidence="5">Protein kinase domain-containing protein</fullName>
    </recommendedName>
</protein>
<dbReference type="PROSITE" id="PS50011">
    <property type="entry name" value="PROTEIN_KINASE_DOM"/>
    <property type="match status" value="1"/>
</dbReference>
<dbReference type="InterPro" id="IPR051681">
    <property type="entry name" value="Ser/Thr_Kinases-Pseudokinases"/>
</dbReference>
<keyword evidence="2" id="KW-0547">Nucleotide-binding</keyword>
<sequence length="283" mass="32787">MDYANKGNLRGNLTKVIENKWNQKLFMLYKIISGLKEVHDQGLIHCDFHDGNILNHKNKKPRIFSGILKKKKGNKTDEIFISDLGLSQPLKSSKKYDIYGVIPFMAPEVLRGNPYTPASDIYSFSMIMWEFTSGIPPFNDKAHDLQLCLSICKGERPEIIENTPQCYVDLMKKCWNEDPLKRPSADKIIFIIEKWIFRPYNDEISEELKCNIMEFINAPIGNNNLLIESHPQACYTSRLHDFTSRKVNEILESECLDYIVDDKSSEKFDEIVESECLEHIVDI</sequence>
<dbReference type="Proteomes" id="UP000247702">
    <property type="component" value="Unassembled WGS sequence"/>
</dbReference>
<name>A0A2Z6RXG1_9GLOM</name>
<evidence type="ECO:0000256" key="2">
    <source>
        <dbReference type="ARBA" id="ARBA00022741"/>
    </source>
</evidence>
<evidence type="ECO:0000256" key="1">
    <source>
        <dbReference type="ARBA" id="ARBA00022679"/>
    </source>
</evidence>
<evidence type="ECO:0000313" key="6">
    <source>
        <dbReference type="EMBL" id="GBC01142.1"/>
    </source>
</evidence>
<dbReference type="InterPro" id="IPR000719">
    <property type="entry name" value="Prot_kinase_dom"/>
</dbReference>
<comment type="caution">
    <text evidence="6">The sequence shown here is derived from an EMBL/GenBank/DDBJ whole genome shotgun (WGS) entry which is preliminary data.</text>
</comment>
<dbReference type="GO" id="GO:0004674">
    <property type="term" value="F:protein serine/threonine kinase activity"/>
    <property type="evidence" value="ECO:0007669"/>
    <property type="project" value="TreeGrafter"/>
</dbReference>
<evidence type="ECO:0000313" key="7">
    <source>
        <dbReference type="Proteomes" id="UP000247702"/>
    </source>
</evidence>
<proteinExistence type="predicted"/>
<evidence type="ECO:0000256" key="3">
    <source>
        <dbReference type="ARBA" id="ARBA00022777"/>
    </source>
</evidence>
<dbReference type="SUPFAM" id="SSF56112">
    <property type="entry name" value="Protein kinase-like (PK-like)"/>
    <property type="match status" value="1"/>
</dbReference>
<keyword evidence="1" id="KW-0808">Transferase</keyword>
<keyword evidence="4" id="KW-0067">ATP-binding</keyword>
<feature type="domain" description="Protein kinase" evidence="5">
    <location>
        <begin position="1"/>
        <end position="196"/>
    </location>
</feature>
<dbReference type="AlphaFoldDB" id="A0A2Z6RXG1"/>
<dbReference type="PANTHER" id="PTHR44329:SF288">
    <property type="entry name" value="MITOGEN-ACTIVATED PROTEIN KINASE KINASE KINASE 20"/>
    <property type="match status" value="1"/>
</dbReference>
<keyword evidence="3" id="KW-0418">Kinase</keyword>
<dbReference type="InterPro" id="IPR011009">
    <property type="entry name" value="Kinase-like_dom_sf"/>
</dbReference>
<reference evidence="6 7" key="1">
    <citation type="submission" date="2017-11" db="EMBL/GenBank/DDBJ databases">
        <title>The genome of Rhizophagus clarus HR1 reveals common genetic basis of auxotrophy among arbuscular mycorrhizal fungi.</title>
        <authorList>
            <person name="Kobayashi Y."/>
        </authorList>
    </citation>
    <scope>NUCLEOTIDE SEQUENCE [LARGE SCALE GENOMIC DNA]</scope>
    <source>
        <strain evidence="6 7">HR1</strain>
    </source>
</reference>
<dbReference type="EMBL" id="BEXD01003425">
    <property type="protein sequence ID" value="GBC01142.1"/>
    <property type="molecule type" value="Genomic_DNA"/>
</dbReference>
<gene>
    <name evidence="6" type="ORF">RclHR1_40800001</name>
</gene>